<dbReference type="EMBL" id="LGVV01000031">
    <property type="protein sequence ID" value="KNX41120.1"/>
    <property type="molecule type" value="Genomic_DNA"/>
</dbReference>
<evidence type="ECO:0008006" key="4">
    <source>
        <dbReference type="Google" id="ProtNLM"/>
    </source>
</evidence>
<dbReference type="AlphaFoldDB" id="A0A0L6CTW6"/>
<keyword evidence="3" id="KW-1185">Reference proteome</keyword>
<feature type="region of interest" description="Disordered" evidence="1">
    <location>
        <begin position="38"/>
        <end position="61"/>
    </location>
</feature>
<gene>
    <name evidence="2" type="ORF">ROTO_23300</name>
</gene>
<feature type="region of interest" description="Disordered" evidence="1">
    <location>
        <begin position="1"/>
        <end position="22"/>
    </location>
</feature>
<accession>A0A0L6CTW6</accession>
<comment type="caution">
    <text evidence="2">The sequence shown here is derived from an EMBL/GenBank/DDBJ whole genome shotgun (WGS) entry which is preliminary data.</text>
</comment>
<sequence>MPAQSEAQQKAAGAALAAKRGETKVADLQGASKDMYETMTEAELEEIAATSHDDLPDRKED</sequence>
<organism evidence="2 3">
    <name type="scientific">Roseovarius tolerans</name>
    <dbReference type="NCBI Taxonomy" id="74031"/>
    <lineage>
        <taxon>Bacteria</taxon>
        <taxon>Pseudomonadati</taxon>
        <taxon>Pseudomonadota</taxon>
        <taxon>Alphaproteobacteria</taxon>
        <taxon>Rhodobacterales</taxon>
        <taxon>Roseobacteraceae</taxon>
        <taxon>Roseovarius</taxon>
    </lineage>
</organism>
<feature type="compositionally biased region" description="Low complexity" evidence="1">
    <location>
        <begin position="1"/>
        <end position="18"/>
    </location>
</feature>
<dbReference type="Proteomes" id="UP000037046">
    <property type="component" value="Unassembled WGS sequence"/>
</dbReference>
<protein>
    <recommendedName>
        <fullName evidence="4">Protein of unknwon function</fullName>
    </recommendedName>
</protein>
<dbReference type="RefSeq" id="WP_050663211.1">
    <property type="nucleotide sequence ID" value="NZ_CP118494.1"/>
</dbReference>
<name>A0A0L6CTW6_9RHOB</name>
<feature type="compositionally biased region" description="Basic and acidic residues" evidence="1">
    <location>
        <begin position="51"/>
        <end position="61"/>
    </location>
</feature>
<evidence type="ECO:0000313" key="2">
    <source>
        <dbReference type="EMBL" id="KNX41120.1"/>
    </source>
</evidence>
<dbReference type="STRING" id="74031.SAMN04488077_10568"/>
<reference evidence="3" key="1">
    <citation type="submission" date="2015-07" db="EMBL/GenBank/DDBJ databases">
        <title>Draft Genome Sequence of Roseovarius tolerans EL-164, a producer of N-Acylated Alanine Methyl Esters (NAMEs).</title>
        <authorList>
            <person name="Voget S."/>
            <person name="Bruns H."/>
            <person name="Wagner-Doebler I."/>
            <person name="Schulz S."/>
            <person name="Daniel R."/>
        </authorList>
    </citation>
    <scope>NUCLEOTIDE SEQUENCE [LARGE SCALE GENOMIC DNA]</scope>
    <source>
        <strain evidence="3">EL-164</strain>
    </source>
</reference>
<evidence type="ECO:0000256" key="1">
    <source>
        <dbReference type="SAM" id="MobiDB-lite"/>
    </source>
</evidence>
<dbReference type="Pfam" id="PF11450">
    <property type="entry name" value="DUF3008"/>
    <property type="match status" value="1"/>
</dbReference>
<dbReference type="InterPro" id="IPR021553">
    <property type="entry name" value="DUF3008"/>
</dbReference>
<evidence type="ECO:0000313" key="3">
    <source>
        <dbReference type="Proteomes" id="UP000037046"/>
    </source>
</evidence>
<dbReference type="OrthoDB" id="199153at2"/>
<proteinExistence type="predicted"/>
<dbReference type="PATRIC" id="fig|74031.6.peg.2381"/>